<keyword evidence="3 9" id="KW-0862">Zinc</keyword>
<dbReference type="PROSITE" id="PS50884">
    <property type="entry name" value="ZF_DOF_2"/>
    <property type="match status" value="1"/>
</dbReference>
<evidence type="ECO:0000259" key="11">
    <source>
        <dbReference type="PROSITE" id="PS50884"/>
    </source>
</evidence>
<evidence type="ECO:0000256" key="1">
    <source>
        <dbReference type="ARBA" id="ARBA00022723"/>
    </source>
</evidence>
<keyword evidence="6 9" id="KW-0804">Transcription</keyword>
<dbReference type="GO" id="GO:0003700">
    <property type="term" value="F:DNA-binding transcription factor activity"/>
    <property type="evidence" value="ECO:0007669"/>
    <property type="project" value="UniProtKB-UniRule"/>
</dbReference>
<dbReference type="AlphaFoldDB" id="A0A9Q1KX93"/>
<dbReference type="PANTHER" id="PTHR31992:SF62">
    <property type="entry name" value="DOF ZINC FINGER PROTEIN DOF3.1"/>
    <property type="match status" value="1"/>
</dbReference>
<evidence type="ECO:0000256" key="8">
    <source>
        <dbReference type="PROSITE-ProRule" id="PRU00071"/>
    </source>
</evidence>
<feature type="region of interest" description="Disordered" evidence="10">
    <location>
        <begin position="59"/>
        <end position="100"/>
    </location>
</feature>
<dbReference type="PANTHER" id="PTHR31992">
    <property type="entry name" value="DOF ZINC FINGER PROTEIN DOF1.4-RELATED"/>
    <property type="match status" value="1"/>
</dbReference>
<dbReference type="GO" id="GO:0008270">
    <property type="term" value="F:zinc ion binding"/>
    <property type="evidence" value="ECO:0007669"/>
    <property type="project" value="UniProtKB-KW"/>
</dbReference>
<feature type="domain" description="Dof-type" evidence="11">
    <location>
        <begin position="18"/>
        <end position="72"/>
    </location>
</feature>
<reference evidence="12" key="1">
    <citation type="submission" date="2022-04" db="EMBL/GenBank/DDBJ databases">
        <title>Carnegiea gigantea Genome sequencing and assembly v2.</title>
        <authorList>
            <person name="Copetti D."/>
            <person name="Sanderson M.J."/>
            <person name="Burquez A."/>
            <person name="Wojciechowski M.F."/>
        </authorList>
    </citation>
    <scope>NUCLEOTIDE SEQUENCE</scope>
    <source>
        <strain evidence="12">SGP5-SGP5p</strain>
        <tissue evidence="12">Aerial part</tissue>
    </source>
</reference>
<evidence type="ECO:0000256" key="5">
    <source>
        <dbReference type="ARBA" id="ARBA00023125"/>
    </source>
</evidence>
<dbReference type="OrthoDB" id="1927254at2759"/>
<keyword evidence="2 8" id="KW-0863">Zinc-finger</keyword>
<proteinExistence type="predicted"/>
<evidence type="ECO:0000256" key="6">
    <source>
        <dbReference type="ARBA" id="ARBA00023163"/>
    </source>
</evidence>
<comment type="function">
    <text evidence="9">Transcription factor that binds specifically to a 5'-AA[AG]G-3' consensus core sequence.</text>
</comment>
<dbReference type="PROSITE" id="PS01361">
    <property type="entry name" value="ZF_DOF_1"/>
    <property type="match status" value="1"/>
</dbReference>
<keyword evidence="1 9" id="KW-0479">Metal-binding</keyword>
<keyword evidence="5 8" id="KW-0238">DNA-binding</keyword>
<comment type="subcellular location">
    <subcellularLocation>
        <location evidence="8 9">Nucleus</location>
    </subcellularLocation>
</comment>
<dbReference type="InterPro" id="IPR003851">
    <property type="entry name" value="Znf_Dof"/>
</dbReference>
<keyword evidence="7 8" id="KW-0539">Nucleus</keyword>
<name>A0A9Q1KX93_9CARY</name>
<evidence type="ECO:0000313" key="12">
    <source>
        <dbReference type="EMBL" id="KAJ8450760.1"/>
    </source>
</evidence>
<evidence type="ECO:0000256" key="10">
    <source>
        <dbReference type="SAM" id="MobiDB-lite"/>
    </source>
</evidence>
<dbReference type="EMBL" id="JAKOGI010000013">
    <property type="protein sequence ID" value="KAJ8450760.1"/>
    <property type="molecule type" value="Genomic_DNA"/>
</dbReference>
<evidence type="ECO:0000256" key="2">
    <source>
        <dbReference type="ARBA" id="ARBA00022771"/>
    </source>
</evidence>
<sequence length="215" mass="23175">MRQTAMTTKPQPAEPENLACPRCESTNTKFCYYNNYNLSQPRYFCKACRRYWTRGGTLRNVPIGGGSRKNSKRPRSSSAVSSAPLPPPPPPTLSTTSSSSGIINLNVNDATSFMSLLTSTAATHHDPPPPPMGLGQDMGLGGYGYGYGFGFGFGSSRVGESDGGVMMGGGDCMTWAPELAISMKKKYSHTDLTNFLQQYCANVPEGSYEKLESPI</sequence>
<gene>
    <name evidence="12" type="ORF">Cgig2_021232</name>
</gene>
<evidence type="ECO:0000256" key="4">
    <source>
        <dbReference type="ARBA" id="ARBA00023015"/>
    </source>
</evidence>
<organism evidence="12 13">
    <name type="scientific">Carnegiea gigantea</name>
    <dbReference type="NCBI Taxonomy" id="171969"/>
    <lineage>
        <taxon>Eukaryota</taxon>
        <taxon>Viridiplantae</taxon>
        <taxon>Streptophyta</taxon>
        <taxon>Embryophyta</taxon>
        <taxon>Tracheophyta</taxon>
        <taxon>Spermatophyta</taxon>
        <taxon>Magnoliopsida</taxon>
        <taxon>eudicotyledons</taxon>
        <taxon>Gunneridae</taxon>
        <taxon>Pentapetalae</taxon>
        <taxon>Caryophyllales</taxon>
        <taxon>Cactineae</taxon>
        <taxon>Cactaceae</taxon>
        <taxon>Cactoideae</taxon>
        <taxon>Echinocereeae</taxon>
        <taxon>Carnegiea</taxon>
    </lineage>
</organism>
<evidence type="ECO:0000256" key="7">
    <source>
        <dbReference type="ARBA" id="ARBA00023242"/>
    </source>
</evidence>
<keyword evidence="13" id="KW-1185">Reference proteome</keyword>
<protein>
    <recommendedName>
        <fullName evidence="9">Dof zinc finger protein</fullName>
    </recommendedName>
</protein>
<dbReference type="GO" id="GO:0003677">
    <property type="term" value="F:DNA binding"/>
    <property type="evidence" value="ECO:0007669"/>
    <property type="project" value="UniProtKB-UniRule"/>
</dbReference>
<evidence type="ECO:0000256" key="9">
    <source>
        <dbReference type="RuleBase" id="RU369094"/>
    </source>
</evidence>
<dbReference type="Pfam" id="PF02701">
    <property type="entry name" value="Zn_ribbon_Dof"/>
    <property type="match status" value="1"/>
</dbReference>
<comment type="caution">
    <text evidence="12">The sequence shown here is derived from an EMBL/GenBank/DDBJ whole genome shotgun (WGS) entry which is preliminary data.</text>
</comment>
<dbReference type="Proteomes" id="UP001153076">
    <property type="component" value="Unassembled WGS sequence"/>
</dbReference>
<dbReference type="GO" id="GO:0005634">
    <property type="term" value="C:nucleus"/>
    <property type="evidence" value="ECO:0007669"/>
    <property type="project" value="UniProtKB-SubCell"/>
</dbReference>
<evidence type="ECO:0000313" key="13">
    <source>
        <dbReference type="Proteomes" id="UP001153076"/>
    </source>
</evidence>
<accession>A0A9Q1KX93</accession>
<dbReference type="InterPro" id="IPR045174">
    <property type="entry name" value="Dof"/>
</dbReference>
<evidence type="ECO:0000256" key="3">
    <source>
        <dbReference type="ARBA" id="ARBA00022833"/>
    </source>
</evidence>
<keyword evidence="4 9" id="KW-0805">Transcription regulation</keyword>